<dbReference type="PROSITE" id="PS50110">
    <property type="entry name" value="RESPONSE_REGULATORY"/>
    <property type="match status" value="1"/>
</dbReference>
<dbReference type="PROSITE" id="PS51755">
    <property type="entry name" value="OMPR_PHOB"/>
    <property type="match status" value="1"/>
</dbReference>
<dbReference type="GO" id="GO:0032993">
    <property type="term" value="C:protein-DNA complex"/>
    <property type="evidence" value="ECO:0007669"/>
    <property type="project" value="TreeGrafter"/>
</dbReference>
<evidence type="ECO:0000256" key="2">
    <source>
        <dbReference type="ARBA" id="ARBA00023012"/>
    </source>
</evidence>
<dbReference type="InterPro" id="IPR039420">
    <property type="entry name" value="WalR-like"/>
</dbReference>
<feature type="modified residue" description="4-aspartylphosphate" evidence="6">
    <location>
        <position position="56"/>
    </location>
</feature>
<accession>A0A2A4Z196</accession>
<dbReference type="InterPro" id="IPR011006">
    <property type="entry name" value="CheY-like_superfamily"/>
</dbReference>
<feature type="DNA-binding region" description="OmpR/PhoB-type" evidence="7">
    <location>
        <begin position="135"/>
        <end position="244"/>
    </location>
</feature>
<dbReference type="Gene3D" id="3.40.50.2300">
    <property type="match status" value="1"/>
</dbReference>
<dbReference type="SUPFAM" id="SSF46894">
    <property type="entry name" value="C-terminal effector domain of the bipartite response regulators"/>
    <property type="match status" value="1"/>
</dbReference>
<organism evidence="10">
    <name type="scientific">OCS116 cluster bacterium</name>
    <dbReference type="NCBI Taxonomy" id="2030921"/>
    <lineage>
        <taxon>Bacteria</taxon>
        <taxon>Pseudomonadati</taxon>
        <taxon>Pseudomonadota</taxon>
        <taxon>Alphaproteobacteria</taxon>
        <taxon>OCS116 cluster</taxon>
    </lineage>
</organism>
<feature type="domain" description="Response regulatory" evidence="8">
    <location>
        <begin position="7"/>
        <end position="120"/>
    </location>
</feature>
<dbReference type="EMBL" id="NVUS01000011">
    <property type="protein sequence ID" value="PCJ00510.1"/>
    <property type="molecule type" value="Genomic_DNA"/>
</dbReference>
<evidence type="ECO:0000256" key="1">
    <source>
        <dbReference type="ARBA" id="ARBA00022553"/>
    </source>
</evidence>
<dbReference type="GO" id="GO:0006355">
    <property type="term" value="P:regulation of DNA-templated transcription"/>
    <property type="evidence" value="ECO:0007669"/>
    <property type="project" value="InterPro"/>
</dbReference>
<dbReference type="SUPFAM" id="SSF52172">
    <property type="entry name" value="CheY-like"/>
    <property type="match status" value="1"/>
</dbReference>
<dbReference type="InterPro" id="IPR001789">
    <property type="entry name" value="Sig_transdc_resp-reg_receiver"/>
</dbReference>
<dbReference type="PANTHER" id="PTHR48111">
    <property type="entry name" value="REGULATOR OF RPOS"/>
    <property type="match status" value="1"/>
</dbReference>
<evidence type="ECO:0000256" key="4">
    <source>
        <dbReference type="ARBA" id="ARBA00023125"/>
    </source>
</evidence>
<evidence type="ECO:0000259" key="8">
    <source>
        <dbReference type="PROSITE" id="PS50110"/>
    </source>
</evidence>
<dbReference type="GO" id="GO:0005829">
    <property type="term" value="C:cytosol"/>
    <property type="evidence" value="ECO:0007669"/>
    <property type="project" value="TreeGrafter"/>
</dbReference>
<reference key="1">
    <citation type="submission" date="2017-08" db="EMBL/GenBank/DDBJ databases">
        <title>A dynamic microbial community with high functional redundancy inhabits the cold, oxic subseafloor aquifer.</title>
        <authorList>
            <person name="Tully B.J."/>
            <person name="Wheat C.G."/>
            <person name="Glazer B.T."/>
            <person name="Huber J.A."/>
        </authorList>
    </citation>
    <scope>NUCLEOTIDE SEQUENCE [LARGE SCALE GENOMIC DNA]</scope>
</reference>
<keyword evidence="2" id="KW-0902">Two-component regulatory system</keyword>
<dbReference type="Pfam" id="PF00486">
    <property type="entry name" value="Trans_reg_C"/>
    <property type="match status" value="1"/>
</dbReference>
<evidence type="ECO:0000256" key="7">
    <source>
        <dbReference type="PROSITE-ProRule" id="PRU01091"/>
    </source>
</evidence>
<evidence type="ECO:0000256" key="5">
    <source>
        <dbReference type="ARBA" id="ARBA00023163"/>
    </source>
</evidence>
<dbReference type="Pfam" id="PF00072">
    <property type="entry name" value="Response_reg"/>
    <property type="match status" value="1"/>
</dbReference>
<gene>
    <name evidence="10" type="ORF">COB13_09385</name>
</gene>
<reference evidence="10" key="2">
    <citation type="journal article" date="2018" name="ISME J.">
        <title>A dynamic microbial community with high functional redundancy inhabits the cold, oxic subseafloor aquifer.</title>
        <authorList>
            <person name="Tully B.J."/>
            <person name="Wheat C.G."/>
            <person name="Glazer B.T."/>
            <person name="Huber J.A."/>
        </authorList>
    </citation>
    <scope>NUCLEOTIDE SEQUENCE</scope>
    <source>
        <strain evidence="10">NORP83</strain>
    </source>
</reference>
<evidence type="ECO:0000313" key="10">
    <source>
        <dbReference type="EMBL" id="PCJ00510.1"/>
    </source>
</evidence>
<evidence type="ECO:0000256" key="6">
    <source>
        <dbReference type="PROSITE-ProRule" id="PRU00169"/>
    </source>
</evidence>
<dbReference type="GO" id="GO:0000156">
    <property type="term" value="F:phosphorelay response regulator activity"/>
    <property type="evidence" value="ECO:0007669"/>
    <property type="project" value="TreeGrafter"/>
</dbReference>
<protein>
    <submittedName>
        <fullName evidence="10">DNA-binding response regulator</fullName>
    </submittedName>
</protein>
<dbReference type="Gene3D" id="1.10.10.10">
    <property type="entry name" value="Winged helix-like DNA-binding domain superfamily/Winged helix DNA-binding domain"/>
    <property type="match status" value="1"/>
</dbReference>
<dbReference type="AlphaFoldDB" id="A0A2A4Z196"/>
<dbReference type="CDD" id="cd17574">
    <property type="entry name" value="REC_OmpR"/>
    <property type="match status" value="1"/>
</dbReference>
<dbReference type="SMART" id="SM00448">
    <property type="entry name" value="REC"/>
    <property type="match status" value="1"/>
</dbReference>
<dbReference type="Gene3D" id="6.10.250.690">
    <property type="match status" value="1"/>
</dbReference>
<keyword evidence="4 7" id="KW-0238">DNA-binding</keyword>
<dbReference type="SMART" id="SM00862">
    <property type="entry name" value="Trans_reg_C"/>
    <property type="match status" value="1"/>
</dbReference>
<comment type="caution">
    <text evidence="10">The sequence shown here is derived from an EMBL/GenBank/DDBJ whole genome shotgun (WGS) entry which is preliminary data.</text>
</comment>
<proteinExistence type="predicted"/>
<keyword evidence="5" id="KW-0804">Transcription</keyword>
<name>A0A2A4Z196_9PROT</name>
<evidence type="ECO:0000259" key="9">
    <source>
        <dbReference type="PROSITE" id="PS51755"/>
    </source>
</evidence>
<dbReference type="GO" id="GO:0000976">
    <property type="term" value="F:transcription cis-regulatory region binding"/>
    <property type="evidence" value="ECO:0007669"/>
    <property type="project" value="TreeGrafter"/>
</dbReference>
<dbReference type="PANTHER" id="PTHR48111:SF4">
    <property type="entry name" value="DNA-BINDING DUAL TRANSCRIPTIONAL REGULATOR OMPR"/>
    <property type="match status" value="1"/>
</dbReference>
<evidence type="ECO:0000256" key="3">
    <source>
        <dbReference type="ARBA" id="ARBA00023015"/>
    </source>
</evidence>
<feature type="domain" description="OmpR/PhoB-type" evidence="9">
    <location>
        <begin position="135"/>
        <end position="244"/>
    </location>
</feature>
<dbReference type="InterPro" id="IPR001867">
    <property type="entry name" value="OmpR/PhoB-type_DNA-bd"/>
</dbReference>
<keyword evidence="1 6" id="KW-0597">Phosphoprotein</keyword>
<sequence>MQNNTKRILVVDDDLEILELLKAILLREGYMVVCAPNSTEMRHALQKWKIDLVLLDVMLGYESGIDVCQELRENNNVPLLLISAIGSDKYRIKGFNAGADDYITKPFNIKLLTARVAAVLRRSKRSASIEYRTKDINFEFLGWQLNSNRQELTNPQNVQIFLSNGEYKLLTALLLNAPAPLTREELAEHLSNENEPITNGVSLSANQSRAIDVQIGRLRQKIEADAKLPKHIKTVRGQGYFFATQVTRVN</sequence>
<keyword evidence="3" id="KW-0805">Transcription regulation</keyword>
<dbReference type="InterPro" id="IPR016032">
    <property type="entry name" value="Sig_transdc_resp-reg_C-effctor"/>
</dbReference>
<dbReference type="InterPro" id="IPR036388">
    <property type="entry name" value="WH-like_DNA-bd_sf"/>
</dbReference>
<dbReference type="CDD" id="cd00383">
    <property type="entry name" value="trans_reg_C"/>
    <property type="match status" value="1"/>
</dbReference>